<feature type="compositionally biased region" description="Acidic residues" evidence="1">
    <location>
        <begin position="219"/>
        <end position="234"/>
    </location>
</feature>
<dbReference type="HOGENOM" id="CLU_032329_0_0_1"/>
<keyword evidence="2" id="KW-1133">Transmembrane helix</keyword>
<evidence type="ECO:0000256" key="2">
    <source>
        <dbReference type="SAM" id="Phobius"/>
    </source>
</evidence>
<reference evidence="3 4" key="1">
    <citation type="submission" date="2014-04" db="EMBL/GenBank/DDBJ databases">
        <authorList>
            <consortium name="DOE Joint Genome Institute"/>
            <person name="Kuo A."/>
            <person name="Gay G."/>
            <person name="Dore J."/>
            <person name="Kohler A."/>
            <person name="Nagy L.G."/>
            <person name="Floudas D."/>
            <person name="Copeland A."/>
            <person name="Barry K.W."/>
            <person name="Cichocki N."/>
            <person name="Veneault-Fourrey C."/>
            <person name="LaButti K."/>
            <person name="Lindquist E.A."/>
            <person name="Lipzen A."/>
            <person name="Lundell T."/>
            <person name="Morin E."/>
            <person name="Murat C."/>
            <person name="Sun H."/>
            <person name="Tunlid A."/>
            <person name="Henrissat B."/>
            <person name="Grigoriev I.V."/>
            <person name="Hibbett D.S."/>
            <person name="Martin F."/>
            <person name="Nordberg H.P."/>
            <person name="Cantor M.N."/>
            <person name="Hua S.X."/>
        </authorList>
    </citation>
    <scope>NUCLEOTIDE SEQUENCE [LARGE SCALE GENOMIC DNA]</scope>
    <source>
        <strain evidence="4">h7</strain>
    </source>
</reference>
<feature type="region of interest" description="Disordered" evidence="1">
    <location>
        <begin position="1"/>
        <end position="40"/>
    </location>
</feature>
<proteinExistence type="predicted"/>
<sequence>MAASGSRIYGPEGNEDITMSDDYERRQEAEDDDMPPLKKRRGLAGSIVSTAVSAALIGTAVGLTVYRLWRDRGKDFQHQSSTNVDRSLDHEPISSPPPPYQQGEWRQLEQPPAVRVAPSAQGTPSTPRSAARHAKQRLHAAAAPKRAVVYARRARPKTQAQVSPPPIRPEFDFARTQEVVEEQTEVEDKRDWLGDKLSMLIEQGKKALNAEIVVMSDAKEDEVDDGSGAWEEDVGSGSTSKASSIRSTNKKRAARPKSIVPPPSGVGLGLYGVNASGSGSLSASPRRAGYGNGYTPSTSPAALTSTSYASASAGFAPSSSTSSLFFDTPRKTHMRGISHETALPPSSSFSAQDDPAGWESPELRESMERARARLLARRAGA</sequence>
<accession>A0A0C3C7D2</accession>
<keyword evidence="2" id="KW-0472">Membrane</keyword>
<dbReference type="OrthoDB" id="2507743at2759"/>
<keyword evidence="2" id="KW-0812">Transmembrane</keyword>
<dbReference type="AlphaFoldDB" id="A0A0C3C7D2"/>
<name>A0A0C3C7D2_HEBCY</name>
<evidence type="ECO:0000313" key="4">
    <source>
        <dbReference type="Proteomes" id="UP000053424"/>
    </source>
</evidence>
<evidence type="ECO:0000313" key="3">
    <source>
        <dbReference type="EMBL" id="KIM44770.1"/>
    </source>
</evidence>
<dbReference type="Proteomes" id="UP000053424">
    <property type="component" value="Unassembled WGS sequence"/>
</dbReference>
<dbReference type="STRING" id="686832.A0A0C3C7D2"/>
<feature type="transmembrane region" description="Helical" evidence="2">
    <location>
        <begin position="43"/>
        <end position="69"/>
    </location>
</feature>
<dbReference type="EMBL" id="KN831773">
    <property type="protein sequence ID" value="KIM44770.1"/>
    <property type="molecule type" value="Genomic_DNA"/>
</dbReference>
<keyword evidence="4" id="KW-1185">Reference proteome</keyword>
<evidence type="ECO:0000256" key="1">
    <source>
        <dbReference type="SAM" id="MobiDB-lite"/>
    </source>
</evidence>
<feature type="compositionally biased region" description="Low complexity" evidence="1">
    <location>
        <begin position="294"/>
        <end position="323"/>
    </location>
</feature>
<feature type="compositionally biased region" description="Polar residues" evidence="1">
    <location>
        <begin position="236"/>
        <end position="247"/>
    </location>
</feature>
<protein>
    <submittedName>
        <fullName evidence="3">Uncharacterized protein</fullName>
    </submittedName>
</protein>
<gene>
    <name evidence="3" type="ORF">M413DRAFT_442730</name>
</gene>
<reference evidence="4" key="2">
    <citation type="submission" date="2015-01" db="EMBL/GenBank/DDBJ databases">
        <title>Evolutionary Origins and Diversification of the Mycorrhizal Mutualists.</title>
        <authorList>
            <consortium name="DOE Joint Genome Institute"/>
            <consortium name="Mycorrhizal Genomics Consortium"/>
            <person name="Kohler A."/>
            <person name="Kuo A."/>
            <person name="Nagy L.G."/>
            <person name="Floudas D."/>
            <person name="Copeland A."/>
            <person name="Barry K.W."/>
            <person name="Cichocki N."/>
            <person name="Veneault-Fourrey C."/>
            <person name="LaButti K."/>
            <person name="Lindquist E.A."/>
            <person name="Lipzen A."/>
            <person name="Lundell T."/>
            <person name="Morin E."/>
            <person name="Murat C."/>
            <person name="Riley R."/>
            <person name="Ohm R."/>
            <person name="Sun H."/>
            <person name="Tunlid A."/>
            <person name="Henrissat B."/>
            <person name="Grigoriev I.V."/>
            <person name="Hibbett D.S."/>
            <person name="Martin F."/>
        </authorList>
    </citation>
    <scope>NUCLEOTIDE SEQUENCE [LARGE SCALE GENOMIC DNA]</scope>
    <source>
        <strain evidence="4">h7</strain>
    </source>
</reference>
<organism evidence="3 4">
    <name type="scientific">Hebeloma cylindrosporum</name>
    <dbReference type="NCBI Taxonomy" id="76867"/>
    <lineage>
        <taxon>Eukaryota</taxon>
        <taxon>Fungi</taxon>
        <taxon>Dikarya</taxon>
        <taxon>Basidiomycota</taxon>
        <taxon>Agaricomycotina</taxon>
        <taxon>Agaricomycetes</taxon>
        <taxon>Agaricomycetidae</taxon>
        <taxon>Agaricales</taxon>
        <taxon>Agaricineae</taxon>
        <taxon>Hymenogastraceae</taxon>
        <taxon>Hebeloma</taxon>
    </lineage>
</organism>
<feature type="region of interest" description="Disordered" evidence="1">
    <location>
        <begin position="77"/>
        <end position="148"/>
    </location>
</feature>
<feature type="region of interest" description="Disordered" evidence="1">
    <location>
        <begin position="219"/>
        <end position="365"/>
    </location>
</feature>